<evidence type="ECO:0000313" key="3">
    <source>
        <dbReference type="Proteomes" id="UP000001460"/>
    </source>
</evidence>
<feature type="compositionally biased region" description="Basic and acidic residues" evidence="1">
    <location>
        <begin position="147"/>
        <end position="166"/>
    </location>
</feature>
<organism evidence="2 3">
    <name type="scientific">Cryptosporidium muris (strain RN66)</name>
    <dbReference type="NCBI Taxonomy" id="441375"/>
    <lineage>
        <taxon>Eukaryota</taxon>
        <taxon>Sar</taxon>
        <taxon>Alveolata</taxon>
        <taxon>Apicomplexa</taxon>
        <taxon>Conoidasida</taxon>
        <taxon>Coccidia</taxon>
        <taxon>Eucoccidiorida</taxon>
        <taxon>Eimeriorina</taxon>
        <taxon>Cryptosporidiidae</taxon>
        <taxon>Cryptosporidium</taxon>
    </lineage>
</organism>
<dbReference type="VEuPathDB" id="CryptoDB:CMU_024590"/>
<dbReference type="AlphaFoldDB" id="B6AAQ1"/>
<dbReference type="GeneID" id="6995017"/>
<feature type="region of interest" description="Disordered" evidence="1">
    <location>
        <begin position="194"/>
        <end position="218"/>
    </location>
</feature>
<keyword evidence="3" id="KW-1185">Reference proteome</keyword>
<proteinExistence type="predicted"/>
<protein>
    <submittedName>
        <fullName evidence="2">Uncharacterized protein</fullName>
    </submittedName>
</protein>
<evidence type="ECO:0000313" key="2">
    <source>
        <dbReference type="EMBL" id="EEA05453.1"/>
    </source>
</evidence>
<feature type="region of interest" description="Disordered" evidence="1">
    <location>
        <begin position="147"/>
        <end position="172"/>
    </location>
</feature>
<gene>
    <name evidence="2" type="ORF">CMU_024590</name>
</gene>
<dbReference type="EMBL" id="DS989727">
    <property type="protein sequence ID" value="EEA05453.1"/>
    <property type="molecule type" value="Genomic_DNA"/>
</dbReference>
<reference evidence="2" key="1">
    <citation type="submission" date="2008-06" db="EMBL/GenBank/DDBJ databases">
        <authorList>
            <person name="Lorenzi H."/>
            <person name="Inman J."/>
            <person name="Miller J."/>
            <person name="Schobel S."/>
            <person name="Amedeo P."/>
            <person name="Caler E.V."/>
            <person name="da Silva J."/>
        </authorList>
    </citation>
    <scope>NUCLEOTIDE SEQUENCE [LARGE SCALE GENOMIC DNA]</scope>
    <source>
        <strain evidence="2">RN66</strain>
    </source>
</reference>
<sequence length="250" mass="28826">MRNKGLKYQEQLLNCEVGANNNTSSTLYTNCKKLTEKILKVHIYLSELKMEYEKLNEKLILYKHISESEDSNIVPRENLGLDSYYDNEQNDDIFSQTKSRNIPLFPLSSNCPLDGDNRYKAKEEIIKEIMKLGESVKSILKPAKERSLRQIEEKSKQMKSKQDENLSIRSRPVSTSNKMRVKFLNDITLSTSNLNSMNIDSNNNEESSNDSLKGNIDTSSYLDNMNLRKIRKKRGISRADIKKISDILDS</sequence>
<name>B6AAQ1_CRYMR</name>
<dbReference type="OrthoDB" id="10490171at2759"/>
<dbReference type="Proteomes" id="UP000001460">
    <property type="component" value="Unassembled WGS sequence"/>
</dbReference>
<accession>B6AAQ1</accession>
<evidence type="ECO:0000256" key="1">
    <source>
        <dbReference type="SAM" id="MobiDB-lite"/>
    </source>
</evidence>
<dbReference type="RefSeq" id="XP_002139802.1">
    <property type="nucleotide sequence ID" value="XM_002139766.1"/>
</dbReference>
<feature type="compositionally biased region" description="Low complexity" evidence="1">
    <location>
        <begin position="194"/>
        <end position="212"/>
    </location>
</feature>